<accession>A0ABY2TLL3</accession>
<organism evidence="1 2">
    <name type="scientific">Brachyspira catarrhinii</name>
    <dbReference type="NCBI Taxonomy" id="2528966"/>
    <lineage>
        <taxon>Bacteria</taxon>
        <taxon>Pseudomonadati</taxon>
        <taxon>Spirochaetota</taxon>
        <taxon>Spirochaetia</taxon>
        <taxon>Brachyspirales</taxon>
        <taxon>Brachyspiraceae</taxon>
        <taxon>Brachyspira</taxon>
    </lineage>
</organism>
<dbReference type="Proteomes" id="UP000310168">
    <property type="component" value="Unassembled WGS sequence"/>
</dbReference>
<comment type="caution">
    <text evidence="1">The sequence shown here is derived from an EMBL/GenBank/DDBJ whole genome shotgun (WGS) entry which is preliminary data.</text>
</comment>
<protein>
    <submittedName>
        <fullName evidence="1">Uncharacterized protein</fullName>
    </submittedName>
</protein>
<feature type="non-terminal residue" evidence="1">
    <location>
        <position position="134"/>
    </location>
</feature>
<reference evidence="1 2" key="1">
    <citation type="journal article" date="2019" name="Anaerobe">
        <title>Brachyspira catarrhinii sp. nov., an anaerobic intestinal spirochaete isolated from vervet monkeys may have been misidentified as Brachyspira aalborgi in previous studies.</title>
        <authorList>
            <person name="Phillips N.D."/>
            <person name="La T."/>
            <person name="Hampson D.J."/>
        </authorList>
    </citation>
    <scope>NUCLEOTIDE SEQUENCE [LARGE SCALE GENOMIC DNA]</scope>
    <source>
        <strain evidence="1 2">Z12</strain>
    </source>
</reference>
<name>A0ABY2TLL3_9SPIR</name>
<gene>
    <name evidence="1" type="ORF">EZH24_13505</name>
</gene>
<proteinExistence type="predicted"/>
<evidence type="ECO:0000313" key="2">
    <source>
        <dbReference type="Proteomes" id="UP000310168"/>
    </source>
</evidence>
<keyword evidence="2" id="KW-1185">Reference proteome</keyword>
<sequence length="134" mass="15421">MRLLCNNIFNLFAYAVIGEEDEFFPVSNIFNYRTSEIGRFKSEEDGGLFLDGKGIINCFAIFNTNIKNISIEIEDIYGNFIYYNVYITNNYGVYNIAPVEFTRIKITFNKKADGNMIECGYFIIGEAVDFPPHD</sequence>
<evidence type="ECO:0000313" key="1">
    <source>
        <dbReference type="EMBL" id="TKZ21670.1"/>
    </source>
</evidence>
<dbReference type="EMBL" id="SJDU01000799">
    <property type="protein sequence ID" value="TKZ21670.1"/>
    <property type="molecule type" value="Genomic_DNA"/>
</dbReference>